<keyword evidence="2" id="KW-1185">Reference proteome</keyword>
<accession>A0A4C1YEV3</accession>
<dbReference type="Proteomes" id="UP000299102">
    <property type="component" value="Unassembled WGS sequence"/>
</dbReference>
<sequence>MSLSSICICALSNFTSAVPKFPIRTAADGGCGSITFGRRSHRNCRRGALSFNLVTLKFVKMAAVVPKSRAGVAAGADAAEAGQSAAADGTRLGRP</sequence>
<reference evidence="1 2" key="1">
    <citation type="journal article" date="2019" name="Commun. Biol.">
        <title>The bagworm genome reveals a unique fibroin gene that provides high tensile strength.</title>
        <authorList>
            <person name="Kono N."/>
            <person name="Nakamura H."/>
            <person name="Ohtoshi R."/>
            <person name="Tomita M."/>
            <person name="Numata K."/>
            <person name="Arakawa K."/>
        </authorList>
    </citation>
    <scope>NUCLEOTIDE SEQUENCE [LARGE SCALE GENOMIC DNA]</scope>
</reference>
<protein>
    <submittedName>
        <fullName evidence="1">Uncharacterized protein</fullName>
    </submittedName>
</protein>
<name>A0A4C1YEV3_EUMVA</name>
<evidence type="ECO:0000313" key="1">
    <source>
        <dbReference type="EMBL" id="GBP74921.1"/>
    </source>
</evidence>
<dbReference type="AlphaFoldDB" id="A0A4C1YEV3"/>
<comment type="caution">
    <text evidence="1">The sequence shown here is derived from an EMBL/GenBank/DDBJ whole genome shotgun (WGS) entry which is preliminary data.</text>
</comment>
<proteinExistence type="predicted"/>
<organism evidence="1 2">
    <name type="scientific">Eumeta variegata</name>
    <name type="common">Bagworm moth</name>
    <name type="synonym">Eumeta japonica</name>
    <dbReference type="NCBI Taxonomy" id="151549"/>
    <lineage>
        <taxon>Eukaryota</taxon>
        <taxon>Metazoa</taxon>
        <taxon>Ecdysozoa</taxon>
        <taxon>Arthropoda</taxon>
        <taxon>Hexapoda</taxon>
        <taxon>Insecta</taxon>
        <taxon>Pterygota</taxon>
        <taxon>Neoptera</taxon>
        <taxon>Endopterygota</taxon>
        <taxon>Lepidoptera</taxon>
        <taxon>Glossata</taxon>
        <taxon>Ditrysia</taxon>
        <taxon>Tineoidea</taxon>
        <taxon>Psychidae</taxon>
        <taxon>Oiketicinae</taxon>
        <taxon>Eumeta</taxon>
    </lineage>
</organism>
<evidence type="ECO:0000313" key="2">
    <source>
        <dbReference type="Proteomes" id="UP000299102"/>
    </source>
</evidence>
<dbReference type="EMBL" id="BGZK01001229">
    <property type="protein sequence ID" value="GBP74921.1"/>
    <property type="molecule type" value="Genomic_DNA"/>
</dbReference>
<gene>
    <name evidence="1" type="ORF">EVAR_54243_1</name>
</gene>